<protein>
    <submittedName>
        <fullName evidence="1">PglZ domain protein</fullName>
    </submittedName>
</protein>
<dbReference type="RefSeq" id="WP_013769017.1">
    <property type="nucleotide sequence ID" value="NC_015512.1"/>
</dbReference>
<evidence type="ECO:0000313" key="2">
    <source>
        <dbReference type="Proteomes" id="UP000008461"/>
    </source>
</evidence>
<dbReference type="AlphaFoldDB" id="F4L7Z2"/>
<sequence length="771" mass="85823">MSLSLYDKVLQALKQAENHNSNVMVRPEVILWPDPDHQWLEVIPVLQASLPHLLRYGSYVPAQQQGPAIWLKCMVARMLPAANWDSSIIPIIYLPGVSKNDLRNVEQAVFDFQPLLEYQYTGTLFVQENGKEWTILAFVENPFSGLGLKVAKDSATKDALKKTLPTIFQDAQALSGKALIDADHLNKQVFPDIIPAILTWMCQGDRFLHSLEPGKREVFKLLCRSAYDFEPDHRNISAITEKLGAQKSAWKYVWQLYAAAPHKYPELEALLRLAKPADLGKGPAALPAESWPQVNEEAEEALAQALLKAASLDAPAAMAALHSLEKKHLPRLNWVWFELGKAPLAAALPYLVQLAFKVTVPFSTSSIEAMKTYYTDSGYLIDQSMRKALVGVKSERDKGIVKSLIQLFYRPWLENLTLKFQKLVAADASIFTTQTAQPEQESFVLFVDAFRYELAVEFAQRLAKTQCQVSLQANWSAIPSLTPTAKPSVSPIATAVSTQSGITEFRPHLQNGKDLLTAAFRDALKNQDVKYITNASEIQGPGKYWQEIGDIDTKGHEEQSGMVKRVEELFEGIEEVLALAFEKGITRIKIVTDHGWLLLPGGLPKVQLNAGLTETRWGRCALIKEGVNTDLLHLPWRWNPATFIAYAPGIAFFKANEEYAHGGISLHECLIPTLMVEQTQSATASAKISDIKWVNLKCNVTTAHASDQFTIDIRTKYNDEHTSIVESTRRNLKDNKGVLMVSDDADTKAATVVLLDETGRILDKKVTIVGG</sequence>
<accession>F4L7Z2</accession>
<dbReference type="OrthoDB" id="52741at2"/>
<proteinExistence type="predicted"/>
<dbReference type="NCBIfam" id="NF033450">
    <property type="entry name" value="BREX_PglZ_1_B"/>
    <property type="match status" value="1"/>
</dbReference>
<name>F4L7Z2_HALH1</name>
<dbReference type="KEGG" id="hhy:Halhy_6684"/>
<keyword evidence="1" id="KW-0614">Plasmid</keyword>
<evidence type="ECO:0000313" key="1">
    <source>
        <dbReference type="EMBL" id="AEE54500.1"/>
    </source>
</evidence>
<gene>
    <name evidence="1" type="ordered locus">Halhy_6684</name>
</gene>
<organism evidence="1 2">
    <name type="scientific">Haliscomenobacter hydrossis (strain ATCC 27775 / DSM 1100 / LMG 10767 / O)</name>
    <dbReference type="NCBI Taxonomy" id="760192"/>
    <lineage>
        <taxon>Bacteria</taxon>
        <taxon>Pseudomonadati</taxon>
        <taxon>Bacteroidota</taxon>
        <taxon>Saprospiria</taxon>
        <taxon>Saprospirales</taxon>
        <taxon>Haliscomenobacteraceae</taxon>
        <taxon>Haliscomenobacter</taxon>
    </lineage>
</organism>
<reference key="2">
    <citation type="submission" date="2011-04" db="EMBL/GenBank/DDBJ databases">
        <title>Complete sequence of plasmid 2 of Haliscomenobacter hydrossis DSM 1100.</title>
        <authorList>
            <consortium name="US DOE Joint Genome Institute (JGI-PGF)"/>
            <person name="Lucas S."/>
            <person name="Han J."/>
            <person name="Lapidus A."/>
            <person name="Bruce D."/>
            <person name="Goodwin L."/>
            <person name="Pitluck S."/>
            <person name="Peters L."/>
            <person name="Kyrpides N."/>
            <person name="Mavromatis K."/>
            <person name="Ivanova N."/>
            <person name="Ovchinnikova G."/>
            <person name="Pagani I."/>
            <person name="Daligault H."/>
            <person name="Detter J.C."/>
            <person name="Han C."/>
            <person name="Land M."/>
            <person name="Hauser L."/>
            <person name="Markowitz V."/>
            <person name="Cheng J.-F."/>
            <person name="Hugenholtz P."/>
            <person name="Woyke T."/>
            <person name="Wu D."/>
            <person name="Verbarg S."/>
            <person name="Frueling A."/>
            <person name="Brambilla E."/>
            <person name="Klenk H.-P."/>
            <person name="Eisen J.A."/>
        </authorList>
    </citation>
    <scope>NUCLEOTIDE SEQUENCE</scope>
    <source>
        <strain>DSM 1100</strain>
    </source>
</reference>
<dbReference type="EMBL" id="CP002693">
    <property type="protein sequence ID" value="AEE54500.1"/>
    <property type="molecule type" value="Genomic_DNA"/>
</dbReference>
<keyword evidence="2" id="KW-1185">Reference proteome</keyword>
<dbReference type="HOGENOM" id="CLU_355596_0_0_10"/>
<geneLocation type="plasmid" evidence="1 2">
    <name>pHALHY02</name>
</geneLocation>
<reference evidence="1 2" key="1">
    <citation type="journal article" date="2011" name="Stand. Genomic Sci.">
        <title>Complete genome sequence of Haliscomenobacter hydrossis type strain (O).</title>
        <authorList>
            <consortium name="US DOE Joint Genome Institute (JGI-PGF)"/>
            <person name="Daligault H."/>
            <person name="Lapidus A."/>
            <person name="Zeytun A."/>
            <person name="Nolan M."/>
            <person name="Lucas S."/>
            <person name="Del Rio T.G."/>
            <person name="Tice H."/>
            <person name="Cheng J.F."/>
            <person name="Tapia R."/>
            <person name="Han C."/>
            <person name="Goodwin L."/>
            <person name="Pitluck S."/>
            <person name="Liolios K."/>
            <person name="Pagani I."/>
            <person name="Ivanova N."/>
            <person name="Huntemann M."/>
            <person name="Mavromatis K."/>
            <person name="Mikhailova N."/>
            <person name="Pati A."/>
            <person name="Chen A."/>
            <person name="Palaniappan K."/>
            <person name="Land M."/>
            <person name="Hauser L."/>
            <person name="Brambilla E.M."/>
            <person name="Rohde M."/>
            <person name="Verbarg S."/>
            <person name="Goker M."/>
            <person name="Bristow J."/>
            <person name="Eisen J.A."/>
            <person name="Markowitz V."/>
            <person name="Hugenholtz P."/>
            <person name="Kyrpides N.C."/>
            <person name="Klenk H.P."/>
            <person name="Woyke T."/>
        </authorList>
    </citation>
    <scope>NUCLEOTIDE SEQUENCE [LARGE SCALE GENOMIC DNA]</scope>
    <source>
        <strain evidence="2">ATCC 27775 / DSM 1100 / LMG 10767 / O</strain>
        <plasmid evidence="2">Plasmid pHALHY02</plasmid>
    </source>
</reference>
<dbReference type="Proteomes" id="UP000008461">
    <property type="component" value="Plasmid pHALHY02"/>
</dbReference>